<feature type="domain" description="Bicarbonate transporter-like transmembrane" evidence="9">
    <location>
        <begin position="531"/>
        <end position="671"/>
    </location>
</feature>
<comment type="similarity">
    <text evidence="2">Belongs to the anion exchanger (TC 2.A.31) family.</text>
</comment>
<comment type="subcellular location">
    <subcellularLocation>
        <location evidence="1">Vacuole membrane</location>
        <topology evidence="1">Multi-pass membrane protein</topology>
    </subcellularLocation>
</comment>
<keyword evidence="3" id="KW-0926">Vacuole</keyword>
<dbReference type="GO" id="GO:0005886">
    <property type="term" value="C:plasma membrane"/>
    <property type="evidence" value="ECO:0007669"/>
    <property type="project" value="TreeGrafter"/>
</dbReference>
<feature type="transmembrane region" description="Helical" evidence="8">
    <location>
        <begin position="315"/>
        <end position="334"/>
    </location>
</feature>
<dbReference type="Gene3D" id="1.10.287.570">
    <property type="entry name" value="Helical hairpin bin"/>
    <property type="match status" value="1"/>
</dbReference>
<gene>
    <name evidence="10" type="ORF">EHS24_002180</name>
</gene>
<feature type="transmembrane region" description="Helical" evidence="8">
    <location>
        <begin position="283"/>
        <end position="303"/>
    </location>
</feature>
<evidence type="ECO:0000256" key="2">
    <source>
        <dbReference type="ARBA" id="ARBA00010993"/>
    </source>
</evidence>
<evidence type="ECO:0000256" key="1">
    <source>
        <dbReference type="ARBA" id="ARBA00004128"/>
    </source>
</evidence>
<dbReference type="InterPro" id="IPR011531">
    <property type="entry name" value="HCO3_transpt-like_TM_dom"/>
</dbReference>
<keyword evidence="4 8" id="KW-0812">Transmembrane</keyword>
<dbReference type="AlphaFoldDB" id="A0A427XHV3"/>
<dbReference type="Pfam" id="PF00955">
    <property type="entry name" value="HCO3_cotransp"/>
    <property type="match status" value="2"/>
</dbReference>
<dbReference type="EMBL" id="RSCE01000012">
    <property type="protein sequence ID" value="RSH78455.1"/>
    <property type="molecule type" value="Genomic_DNA"/>
</dbReference>
<feature type="compositionally biased region" description="Basic residues" evidence="7">
    <location>
        <begin position="8"/>
        <end position="22"/>
    </location>
</feature>
<feature type="transmembrane region" description="Helical" evidence="8">
    <location>
        <begin position="374"/>
        <end position="391"/>
    </location>
</feature>
<dbReference type="PANTHER" id="PTHR11453">
    <property type="entry name" value="ANION EXCHANGE PROTEIN"/>
    <property type="match status" value="1"/>
</dbReference>
<proteinExistence type="inferred from homology"/>
<keyword evidence="5 8" id="KW-1133">Transmembrane helix</keyword>
<name>A0A427XHV3_9TREE</name>
<dbReference type="GO" id="GO:0000324">
    <property type="term" value="C:fungal-type vacuole"/>
    <property type="evidence" value="ECO:0007669"/>
    <property type="project" value="TreeGrafter"/>
</dbReference>
<organism evidence="10 11">
    <name type="scientific">Apiotrichum porosum</name>
    <dbReference type="NCBI Taxonomy" id="105984"/>
    <lineage>
        <taxon>Eukaryota</taxon>
        <taxon>Fungi</taxon>
        <taxon>Dikarya</taxon>
        <taxon>Basidiomycota</taxon>
        <taxon>Agaricomycotina</taxon>
        <taxon>Tremellomycetes</taxon>
        <taxon>Trichosporonales</taxon>
        <taxon>Trichosporonaceae</taxon>
        <taxon>Apiotrichum</taxon>
    </lineage>
</organism>
<protein>
    <recommendedName>
        <fullName evidence="9">Bicarbonate transporter-like transmembrane domain-containing protein</fullName>
    </recommendedName>
</protein>
<evidence type="ECO:0000256" key="3">
    <source>
        <dbReference type="ARBA" id="ARBA00022554"/>
    </source>
</evidence>
<dbReference type="GO" id="GO:0050801">
    <property type="term" value="P:monoatomic ion homeostasis"/>
    <property type="evidence" value="ECO:0007669"/>
    <property type="project" value="TreeGrafter"/>
</dbReference>
<dbReference type="GeneID" id="39586723"/>
<dbReference type="PANTHER" id="PTHR11453:SF82">
    <property type="entry name" value="BORON TRANSPORTER 1"/>
    <property type="match status" value="1"/>
</dbReference>
<keyword evidence="6 8" id="KW-0472">Membrane</keyword>
<dbReference type="InterPro" id="IPR003020">
    <property type="entry name" value="HCO3_transpt_euk"/>
</dbReference>
<accession>A0A427XHV3</accession>
<feature type="transmembrane region" description="Helical" evidence="8">
    <location>
        <begin position="412"/>
        <end position="434"/>
    </location>
</feature>
<evidence type="ECO:0000256" key="4">
    <source>
        <dbReference type="ARBA" id="ARBA00022692"/>
    </source>
</evidence>
<dbReference type="GO" id="GO:0006820">
    <property type="term" value="P:monoatomic anion transport"/>
    <property type="evidence" value="ECO:0007669"/>
    <property type="project" value="InterPro"/>
</dbReference>
<evidence type="ECO:0000259" key="9">
    <source>
        <dbReference type="Pfam" id="PF00955"/>
    </source>
</evidence>
<dbReference type="GO" id="GO:0080139">
    <property type="term" value="F:borate efflux transmembrane transporter activity"/>
    <property type="evidence" value="ECO:0007669"/>
    <property type="project" value="TreeGrafter"/>
</dbReference>
<evidence type="ECO:0000256" key="5">
    <source>
        <dbReference type="ARBA" id="ARBA00022989"/>
    </source>
</evidence>
<evidence type="ECO:0000256" key="6">
    <source>
        <dbReference type="ARBA" id="ARBA00023136"/>
    </source>
</evidence>
<evidence type="ECO:0000256" key="8">
    <source>
        <dbReference type="SAM" id="Phobius"/>
    </source>
</evidence>
<dbReference type="GO" id="GO:0005774">
    <property type="term" value="C:vacuolar membrane"/>
    <property type="evidence" value="ECO:0007669"/>
    <property type="project" value="UniProtKB-SubCell"/>
</dbReference>
<feature type="region of interest" description="Disordered" evidence="7">
    <location>
        <begin position="1"/>
        <end position="102"/>
    </location>
</feature>
<feature type="region of interest" description="Disordered" evidence="7">
    <location>
        <begin position="464"/>
        <end position="512"/>
    </location>
</feature>
<dbReference type="RefSeq" id="XP_028473602.1">
    <property type="nucleotide sequence ID" value="XM_028617924.1"/>
</dbReference>
<feature type="transmembrane region" description="Helical" evidence="8">
    <location>
        <begin position="214"/>
        <end position="233"/>
    </location>
</feature>
<feature type="transmembrane region" description="Helical" evidence="8">
    <location>
        <begin position="170"/>
        <end position="194"/>
    </location>
</feature>
<feature type="domain" description="Bicarbonate transporter-like transmembrane" evidence="9">
    <location>
        <begin position="108"/>
        <end position="276"/>
    </location>
</feature>
<evidence type="ECO:0000313" key="10">
    <source>
        <dbReference type="EMBL" id="RSH78455.1"/>
    </source>
</evidence>
<feature type="transmembrane region" description="Helical" evidence="8">
    <location>
        <begin position="639"/>
        <end position="661"/>
    </location>
</feature>
<reference evidence="10 11" key="1">
    <citation type="submission" date="2018-11" db="EMBL/GenBank/DDBJ databases">
        <title>Genome sequence of Apiotrichum porosum DSM 27194.</title>
        <authorList>
            <person name="Aliyu H."/>
            <person name="Gorte O."/>
            <person name="Ochsenreither K."/>
        </authorList>
    </citation>
    <scope>NUCLEOTIDE SEQUENCE [LARGE SCALE GENOMIC DNA]</scope>
    <source>
        <strain evidence="10 11">DSM 27194</strain>
    </source>
</reference>
<feature type="transmembrane region" description="Helical" evidence="8">
    <location>
        <begin position="615"/>
        <end position="633"/>
    </location>
</feature>
<comment type="caution">
    <text evidence="10">The sequence shown here is derived from an EMBL/GenBank/DDBJ whole genome shotgun (WGS) entry which is preliminary data.</text>
</comment>
<evidence type="ECO:0000313" key="11">
    <source>
        <dbReference type="Proteomes" id="UP000279236"/>
    </source>
</evidence>
<dbReference type="FunFam" id="1.10.287.570:FF:000003">
    <property type="entry name" value="Anion exchange family protein"/>
    <property type="match status" value="1"/>
</dbReference>
<dbReference type="OrthoDB" id="1735926at2759"/>
<dbReference type="STRING" id="105984.A0A427XHV3"/>
<dbReference type="Proteomes" id="UP000279236">
    <property type="component" value="Unassembled WGS sequence"/>
</dbReference>
<evidence type="ECO:0000256" key="7">
    <source>
        <dbReference type="SAM" id="MobiDB-lite"/>
    </source>
</evidence>
<keyword evidence="11" id="KW-1185">Reference proteome</keyword>
<dbReference type="GO" id="GO:0005452">
    <property type="term" value="F:solute:inorganic anion antiporter activity"/>
    <property type="evidence" value="ECO:0007669"/>
    <property type="project" value="InterPro"/>
</dbReference>
<sequence>MSSSPTTTRRKSTSSGTLHRRPSLSPTRSRRDAPSPTQPYHALPRPERPSNPPEPPLTLLHPTTSRSIPPPDRQDGADDEEDSSDPSSPGTKRRQGAALGKGRSSWMPFAGMIRDVKARAPWYISDWTDAWNYRVIPSTWFIFFANVLPGLAFSLDLIETTGQYGVQEVLLASFMAAFVASFFGGQPLLISGVTGPITVFNKTIYDIFAGRDDFNYLHFMGWVYLWGAILHWIAASLNAVKGLKWVTRFSCDTFGFYVAAVYVQYGIQVVTRQFHQSSTPAAFLGIILAIVTTVVPHYFNAIARSGYGNKHFRRFCADYGMPITIIAMTGFAYWGRFDPFVLESAMTLPTTTHSFQPASGRAWLVRFWQLDAKYVGIAFPFGVVLFILFYFDANVSSLIAQGSEFPLRKPSGFHWDFFLLGITAFIAGLLGVPAPNGLIPQAPLHTASLVVMGYDEQAVEDHAMSEMEDGRSLSPEVSHTRSRSRSRAEKPRAMSSNSSGLTRRVSRVSETVRDARQRRREIAEARKETREVPVSVVEQRVSNLAQGCLCLVLMTKPFEHVLGLIPKGVMAGLFWYMGSDALLTSGVTEKMLYLIRDPRARSPTDALNKVRKSRIVLFTLIELVGFGATFAITQTIAAIGFPVIIMLLVPVRVLIVPLLGFTDAELAVLDGPVASPFTMESVGGSV</sequence>